<dbReference type="GO" id="GO:0005576">
    <property type="term" value="C:extracellular region"/>
    <property type="evidence" value="ECO:0007669"/>
    <property type="project" value="InterPro"/>
</dbReference>
<evidence type="ECO:0000313" key="4">
    <source>
        <dbReference type="Proteomes" id="UP000279457"/>
    </source>
</evidence>
<keyword evidence="4" id="KW-1185">Reference proteome</keyword>
<dbReference type="Proteomes" id="UP000279457">
    <property type="component" value="Unassembled WGS sequence"/>
</dbReference>
<organism evidence="3 4">
    <name type="scientific">Erwinia psidii</name>
    <dbReference type="NCBI Taxonomy" id="69224"/>
    <lineage>
        <taxon>Bacteria</taxon>
        <taxon>Pseudomonadati</taxon>
        <taxon>Pseudomonadota</taxon>
        <taxon>Gammaproteobacteria</taxon>
        <taxon>Enterobacterales</taxon>
        <taxon>Erwiniaceae</taxon>
        <taxon>Erwinia</taxon>
    </lineage>
</organism>
<gene>
    <name evidence="3" type="ORF">EB241_20045</name>
</gene>
<dbReference type="InterPro" id="IPR036573">
    <property type="entry name" value="CBM_sf_5/12"/>
</dbReference>
<dbReference type="Gene3D" id="2.10.10.20">
    <property type="entry name" value="Carbohydrate-binding module superfamily 5/12"/>
    <property type="match status" value="1"/>
</dbReference>
<dbReference type="GO" id="GO:0004553">
    <property type="term" value="F:hydrolase activity, hydrolyzing O-glycosyl compounds"/>
    <property type="evidence" value="ECO:0007669"/>
    <property type="project" value="InterPro"/>
</dbReference>
<evidence type="ECO:0000313" key="3">
    <source>
        <dbReference type="EMBL" id="RQM36506.1"/>
    </source>
</evidence>
<feature type="domain" description="Chitin-binding type-3" evidence="2">
    <location>
        <begin position="137"/>
        <end position="190"/>
    </location>
</feature>
<name>A0A3N6SG27_9GAMM</name>
<dbReference type="SUPFAM" id="SSF51055">
    <property type="entry name" value="Carbohydrate binding domain"/>
    <property type="match status" value="1"/>
</dbReference>
<dbReference type="GO" id="GO:0030246">
    <property type="term" value="F:carbohydrate binding"/>
    <property type="evidence" value="ECO:0007669"/>
    <property type="project" value="InterPro"/>
</dbReference>
<protein>
    <recommendedName>
        <fullName evidence="2">Chitin-binding type-3 domain-containing protein</fullName>
    </recommendedName>
</protein>
<sequence>MRRNIRPDKKLFSNYRKGLHVNINNNTPSLISSRVQTATIVLEVAGGSRVAFSAYQPSGAEQASLSYRWHADHAAVISPNEVNTDILMPQVAAATLANITLTVTNHRGDIAQRSWPVCVMPSDHGAESDNQEPLPQYPLWNASSTYPGQSRVSHKGANYQAKWWIVAGVEPGLPGTTGPASGNALPWMQI</sequence>
<proteinExistence type="predicted"/>
<keyword evidence="1" id="KW-0378">Hydrolase</keyword>
<comment type="caution">
    <text evidence="3">The sequence shown here is derived from an EMBL/GenBank/DDBJ whole genome shotgun (WGS) entry which is preliminary data.</text>
</comment>
<dbReference type="CDD" id="cd12215">
    <property type="entry name" value="ChiC_BD"/>
    <property type="match status" value="1"/>
</dbReference>
<evidence type="ECO:0000259" key="2">
    <source>
        <dbReference type="SMART" id="SM00495"/>
    </source>
</evidence>
<evidence type="ECO:0000256" key="1">
    <source>
        <dbReference type="ARBA" id="ARBA00022801"/>
    </source>
</evidence>
<dbReference type="AlphaFoldDB" id="A0A3N6SG27"/>
<accession>A0A3N6SG27</accession>
<dbReference type="SMART" id="SM00495">
    <property type="entry name" value="ChtBD3"/>
    <property type="match status" value="1"/>
</dbReference>
<reference evidence="3 4" key="1">
    <citation type="submission" date="2018-10" db="EMBL/GenBank/DDBJ databases">
        <title>Draft genome sequence for the type isolate of Erwinia psidii, agent causal of bacterial blight in guava (Psidium guajava) and wilt and die-back of Eucalyptus spp.</title>
        <authorList>
            <person name="Hermenegildo P.S."/>
            <person name="Santos S.A."/>
            <person name="Guimaraes L.M.S."/>
            <person name="Vidigal P.M.P."/>
            <person name="Pereira I.C."/>
            <person name="Badel J.L."/>
            <person name="Alfenas-Zerbini P."/>
            <person name="Ferreira M.A.S.V."/>
            <person name="Alfenas A.C."/>
        </authorList>
    </citation>
    <scope>NUCLEOTIDE SEQUENCE [LARGE SCALE GENOMIC DNA]</scope>
    <source>
        <strain evidence="3 4">IBSBF 435</strain>
    </source>
</reference>
<dbReference type="InterPro" id="IPR003610">
    <property type="entry name" value="CBM5/12"/>
</dbReference>
<dbReference type="GO" id="GO:0005975">
    <property type="term" value="P:carbohydrate metabolic process"/>
    <property type="evidence" value="ECO:0007669"/>
    <property type="project" value="InterPro"/>
</dbReference>
<dbReference type="EMBL" id="RHHM01000021">
    <property type="protein sequence ID" value="RQM36506.1"/>
    <property type="molecule type" value="Genomic_DNA"/>
</dbReference>